<dbReference type="InterPro" id="IPR029063">
    <property type="entry name" value="SAM-dependent_MTases_sf"/>
</dbReference>
<evidence type="ECO:0000313" key="2">
    <source>
        <dbReference type="EMBL" id="CAG8494563.1"/>
    </source>
</evidence>
<evidence type="ECO:0000259" key="1">
    <source>
        <dbReference type="Pfam" id="PF13649"/>
    </source>
</evidence>
<dbReference type="PANTHER" id="PTHR43591:SF24">
    <property type="entry name" value="2-METHOXY-6-POLYPRENYL-1,4-BENZOQUINOL METHYLASE, MITOCHONDRIAL"/>
    <property type="match status" value="1"/>
</dbReference>
<reference evidence="2" key="1">
    <citation type="submission" date="2021-06" db="EMBL/GenBank/DDBJ databases">
        <authorList>
            <person name="Kallberg Y."/>
            <person name="Tangrot J."/>
            <person name="Rosling A."/>
        </authorList>
    </citation>
    <scope>NUCLEOTIDE SEQUENCE</scope>
    <source>
        <strain evidence="2">FL130A</strain>
    </source>
</reference>
<name>A0A9N8WSM2_9GLOM</name>
<evidence type="ECO:0000313" key="3">
    <source>
        <dbReference type="Proteomes" id="UP000789508"/>
    </source>
</evidence>
<gene>
    <name evidence="2" type="ORF">ALEPTO_LOCUS3163</name>
</gene>
<dbReference type="Pfam" id="PF13649">
    <property type="entry name" value="Methyltransf_25"/>
    <property type="match status" value="1"/>
</dbReference>
<dbReference type="CDD" id="cd02440">
    <property type="entry name" value="AdoMet_MTases"/>
    <property type="match status" value="1"/>
</dbReference>
<protein>
    <submittedName>
        <fullName evidence="2">6052_t:CDS:1</fullName>
    </submittedName>
</protein>
<dbReference type="AlphaFoldDB" id="A0A9N8WSM2"/>
<accession>A0A9N8WSM2</accession>
<dbReference type="SUPFAM" id="SSF53335">
    <property type="entry name" value="S-adenosyl-L-methionine-dependent methyltransferases"/>
    <property type="match status" value="1"/>
</dbReference>
<sequence>EQRIQQRDDPPERNEFASARLANVEVEIERLQQQHFIIKYIFGCNFSCPIENTLKKGARVLDGGCGPGAWLLEMATCYQNSQFFGIDFESHFPSQIKPSNANFFRCDLMQLELLEFEENSFDMVRICLMFLLISKDYAKVIEKMLRLLKPGGYFEIIETDVSPATCGPNFLRMLKTLEKGFSCEGSIGNVQTIIEKLFNANGQLKNVQRLTKKTKLGPPGGLAGELYLATLDDFFGGTVGHVMGKRMGMTSEEYELKDLNIEHGCRPATWDTSEIHDRVYIRRIQSISILAILGSLAQDITILVIDSGLGRSTLALINNPDCLRKMYRYYKYRALNVIEYFSIK</sequence>
<dbReference type="EMBL" id="CAJVPS010000555">
    <property type="protein sequence ID" value="CAG8494563.1"/>
    <property type="molecule type" value="Genomic_DNA"/>
</dbReference>
<proteinExistence type="predicted"/>
<keyword evidence="3" id="KW-1185">Reference proteome</keyword>
<feature type="domain" description="Methyltransferase" evidence="1">
    <location>
        <begin position="60"/>
        <end position="152"/>
    </location>
</feature>
<dbReference type="Gene3D" id="3.40.50.150">
    <property type="entry name" value="Vaccinia Virus protein VP39"/>
    <property type="match status" value="1"/>
</dbReference>
<dbReference type="Proteomes" id="UP000789508">
    <property type="component" value="Unassembled WGS sequence"/>
</dbReference>
<feature type="non-terminal residue" evidence="2">
    <location>
        <position position="344"/>
    </location>
</feature>
<comment type="caution">
    <text evidence="2">The sequence shown here is derived from an EMBL/GenBank/DDBJ whole genome shotgun (WGS) entry which is preliminary data.</text>
</comment>
<dbReference type="OrthoDB" id="2013972at2759"/>
<dbReference type="InterPro" id="IPR041698">
    <property type="entry name" value="Methyltransf_25"/>
</dbReference>
<dbReference type="PANTHER" id="PTHR43591">
    <property type="entry name" value="METHYLTRANSFERASE"/>
    <property type="match status" value="1"/>
</dbReference>
<organism evidence="2 3">
    <name type="scientific">Ambispora leptoticha</name>
    <dbReference type="NCBI Taxonomy" id="144679"/>
    <lineage>
        <taxon>Eukaryota</taxon>
        <taxon>Fungi</taxon>
        <taxon>Fungi incertae sedis</taxon>
        <taxon>Mucoromycota</taxon>
        <taxon>Glomeromycotina</taxon>
        <taxon>Glomeromycetes</taxon>
        <taxon>Archaeosporales</taxon>
        <taxon>Ambisporaceae</taxon>
        <taxon>Ambispora</taxon>
    </lineage>
</organism>
<dbReference type="GO" id="GO:0008168">
    <property type="term" value="F:methyltransferase activity"/>
    <property type="evidence" value="ECO:0007669"/>
    <property type="project" value="TreeGrafter"/>
</dbReference>